<sequence>MFIRKGDKLLNTRNWTELVRPDQLVKDKRSSSSYGKFVCEPLERGFGTTIGNALRRVLLSSMQGAAIVAVRIEGVQHEFTTIPGVLEDVTDIVLNLKQVRLAMTTDEPQRLQLSANTKGQITASAIQENQRVKIVNPDQIIATLTDDIDLKLELEVRMGKGYVPADLHEGLAEEIGLIAIDSSFSPVVKAAYSVEQARVGQMTNYDKLVMEIWTDASVRPDEALAYAAKILKDQLSVFITFDDSEDEQGTSSQAHQDIDPLLFKSIEDLELSVRATNCLKSAGIAIFGELVQKSEHEILETRNFGRKSLEEIRRVVNKMGFDFGTVVPNFEEKFQEWLKKEENNETQEER</sequence>
<dbReference type="Gene3D" id="1.10.150.20">
    <property type="entry name" value="5' to 3' exonuclease, C-terminal subdomain"/>
    <property type="match status" value="1"/>
</dbReference>
<evidence type="ECO:0000313" key="14">
    <source>
        <dbReference type="Proteomes" id="UP000198771"/>
    </source>
</evidence>
<dbReference type="SMART" id="SM00662">
    <property type="entry name" value="RPOLD"/>
    <property type="match status" value="1"/>
</dbReference>
<dbReference type="NCBIfam" id="NF003519">
    <property type="entry name" value="PRK05182.2-5"/>
    <property type="match status" value="1"/>
</dbReference>
<evidence type="ECO:0000256" key="7">
    <source>
        <dbReference type="ARBA" id="ARBA00023163"/>
    </source>
</evidence>
<evidence type="ECO:0000256" key="9">
    <source>
        <dbReference type="ARBA" id="ARBA00033070"/>
    </source>
</evidence>
<accession>A0A1G6BMX9</accession>
<dbReference type="CDD" id="cd06928">
    <property type="entry name" value="RNAP_alpha_NTD"/>
    <property type="match status" value="1"/>
</dbReference>
<dbReference type="Pfam" id="PF01193">
    <property type="entry name" value="RNA_pol_L"/>
    <property type="match status" value="1"/>
</dbReference>
<evidence type="ECO:0000256" key="5">
    <source>
        <dbReference type="ARBA" id="ARBA00022679"/>
    </source>
</evidence>
<dbReference type="GO" id="GO:0005737">
    <property type="term" value="C:cytoplasm"/>
    <property type="evidence" value="ECO:0007669"/>
    <property type="project" value="UniProtKB-ARBA"/>
</dbReference>
<comment type="function">
    <text evidence="11">DNA-dependent RNA polymerase catalyzes the transcription of DNA into RNA using the four ribonucleoside triphosphates as substrates.</text>
</comment>
<comment type="catalytic activity">
    <reaction evidence="10 11">
        <text>RNA(n) + a ribonucleoside 5'-triphosphate = RNA(n+1) + diphosphate</text>
        <dbReference type="Rhea" id="RHEA:21248"/>
        <dbReference type="Rhea" id="RHEA-COMP:14527"/>
        <dbReference type="Rhea" id="RHEA-COMP:17342"/>
        <dbReference type="ChEBI" id="CHEBI:33019"/>
        <dbReference type="ChEBI" id="CHEBI:61557"/>
        <dbReference type="ChEBI" id="CHEBI:140395"/>
        <dbReference type="EC" id="2.7.7.6"/>
    </reaction>
</comment>
<comment type="subunit">
    <text evidence="11">Homodimer. The RNAP catalytic core consists of 2 alpha, 1 beta, 1 beta' and 1 omega subunit. When a sigma factor is associated with the core the holoenzyme is formed, which can initiate transcription.</text>
</comment>
<dbReference type="GO" id="GO:0000428">
    <property type="term" value="C:DNA-directed RNA polymerase complex"/>
    <property type="evidence" value="ECO:0007669"/>
    <property type="project" value="UniProtKB-KW"/>
</dbReference>
<dbReference type="InterPro" id="IPR036643">
    <property type="entry name" value="RNApol_insert_sf"/>
</dbReference>
<evidence type="ECO:0000256" key="1">
    <source>
        <dbReference type="ARBA" id="ARBA00007123"/>
    </source>
</evidence>
<keyword evidence="4 11" id="KW-0240">DNA-directed RNA polymerase</keyword>
<dbReference type="GO" id="GO:0003899">
    <property type="term" value="F:DNA-directed RNA polymerase activity"/>
    <property type="evidence" value="ECO:0007669"/>
    <property type="project" value="UniProtKB-UniRule"/>
</dbReference>
<dbReference type="InterPro" id="IPR011263">
    <property type="entry name" value="DNA-dir_RNA_pol_RpoA/D/Rpb3"/>
</dbReference>
<dbReference type="FunFam" id="2.170.120.12:FF:000001">
    <property type="entry name" value="DNA-directed RNA polymerase subunit alpha"/>
    <property type="match status" value="1"/>
</dbReference>
<evidence type="ECO:0000313" key="13">
    <source>
        <dbReference type="EMBL" id="SDB22010.1"/>
    </source>
</evidence>
<proteinExistence type="inferred from homology"/>
<dbReference type="OrthoDB" id="9805706at2"/>
<dbReference type="InterPro" id="IPR011260">
    <property type="entry name" value="RNAP_asu_C"/>
</dbReference>
<dbReference type="GO" id="GO:0046983">
    <property type="term" value="F:protein dimerization activity"/>
    <property type="evidence" value="ECO:0007669"/>
    <property type="project" value="InterPro"/>
</dbReference>
<dbReference type="SUPFAM" id="SSF56553">
    <property type="entry name" value="Insert subdomain of RNA polymerase alpha subunit"/>
    <property type="match status" value="1"/>
</dbReference>
<dbReference type="Gene3D" id="2.170.120.12">
    <property type="entry name" value="DNA-directed RNA polymerase, insert domain"/>
    <property type="match status" value="1"/>
</dbReference>
<comment type="similarity">
    <text evidence="1 11">Belongs to the RNA polymerase alpha chain family.</text>
</comment>
<feature type="region of interest" description="Alpha N-terminal domain (alpha-NTD)" evidence="11">
    <location>
        <begin position="1"/>
        <end position="243"/>
    </location>
</feature>
<dbReference type="SUPFAM" id="SSF47789">
    <property type="entry name" value="C-terminal domain of RNA polymerase alpha subunit"/>
    <property type="match status" value="1"/>
</dbReference>
<evidence type="ECO:0000256" key="8">
    <source>
        <dbReference type="ARBA" id="ARBA00032524"/>
    </source>
</evidence>
<keyword evidence="14" id="KW-1185">Reference proteome</keyword>
<dbReference type="HAMAP" id="MF_00059">
    <property type="entry name" value="RNApol_bact_RpoA"/>
    <property type="match status" value="1"/>
</dbReference>
<comment type="domain">
    <text evidence="11">The N-terminal domain is essential for RNAP assembly and basal transcription, whereas the C-terminal domain is involved in interaction with transcriptional regulators and with upstream promoter elements.</text>
</comment>
<evidence type="ECO:0000256" key="2">
    <source>
        <dbReference type="ARBA" id="ARBA00012418"/>
    </source>
</evidence>
<reference evidence="13 14" key="1">
    <citation type="submission" date="2016-10" db="EMBL/GenBank/DDBJ databases">
        <authorList>
            <person name="de Groot N.N."/>
        </authorList>
    </citation>
    <scope>NUCLEOTIDE SEQUENCE [LARGE SCALE GENOMIC DNA]</scope>
    <source>
        <strain evidence="13 14">ASO4-2</strain>
    </source>
</reference>
<protein>
    <recommendedName>
        <fullName evidence="3 11">DNA-directed RNA polymerase subunit alpha</fullName>
        <shortName evidence="11">RNAP subunit alpha</shortName>
        <ecNumber evidence="2 11">2.7.7.6</ecNumber>
    </recommendedName>
    <alternativeName>
        <fullName evidence="9 11">RNA polymerase subunit alpha</fullName>
    </alternativeName>
    <alternativeName>
        <fullName evidence="8 11">Transcriptase subunit alpha</fullName>
    </alternativeName>
</protein>
<organism evidence="13 14">
    <name type="scientific">Desulfonatronum thiosulfatophilum</name>
    <dbReference type="NCBI Taxonomy" id="617002"/>
    <lineage>
        <taxon>Bacteria</taxon>
        <taxon>Pseudomonadati</taxon>
        <taxon>Thermodesulfobacteriota</taxon>
        <taxon>Desulfovibrionia</taxon>
        <taxon>Desulfovibrionales</taxon>
        <taxon>Desulfonatronaceae</taxon>
        <taxon>Desulfonatronum</taxon>
    </lineage>
</organism>
<dbReference type="InterPro" id="IPR011262">
    <property type="entry name" value="DNA-dir_RNA_pol_insert"/>
</dbReference>
<dbReference type="EC" id="2.7.7.6" evidence="2 11"/>
<dbReference type="NCBIfam" id="TIGR02027">
    <property type="entry name" value="rpoA"/>
    <property type="match status" value="1"/>
</dbReference>
<evidence type="ECO:0000256" key="10">
    <source>
        <dbReference type="ARBA" id="ARBA00048552"/>
    </source>
</evidence>
<feature type="region of interest" description="Alpha C-terminal domain (alpha-CTD)" evidence="11">
    <location>
        <begin position="258"/>
        <end position="350"/>
    </location>
</feature>
<dbReference type="RefSeq" id="WP_092118225.1">
    <property type="nucleotide sequence ID" value="NZ_FMXO01000005.1"/>
</dbReference>
<dbReference type="Proteomes" id="UP000198771">
    <property type="component" value="Unassembled WGS sequence"/>
</dbReference>
<dbReference type="InterPro" id="IPR011773">
    <property type="entry name" value="DNA-dir_RpoA"/>
</dbReference>
<evidence type="ECO:0000259" key="12">
    <source>
        <dbReference type="SMART" id="SM00662"/>
    </source>
</evidence>
<dbReference type="SUPFAM" id="SSF55257">
    <property type="entry name" value="RBP11-like subunits of RNA polymerase"/>
    <property type="match status" value="1"/>
</dbReference>
<dbReference type="Pfam" id="PF01000">
    <property type="entry name" value="RNA_pol_A_bac"/>
    <property type="match status" value="1"/>
</dbReference>
<feature type="domain" description="DNA-directed RNA polymerase RpoA/D/Rpb3-type" evidence="12">
    <location>
        <begin position="34"/>
        <end position="241"/>
    </location>
</feature>
<dbReference type="Gene3D" id="3.30.1360.10">
    <property type="entry name" value="RNA polymerase, RBP11-like subunit"/>
    <property type="match status" value="1"/>
</dbReference>
<dbReference type="GO" id="GO:0003677">
    <property type="term" value="F:DNA binding"/>
    <property type="evidence" value="ECO:0007669"/>
    <property type="project" value="UniProtKB-UniRule"/>
</dbReference>
<dbReference type="AlphaFoldDB" id="A0A1G6BMX9"/>
<dbReference type="STRING" id="617002.SAMN05660653_01064"/>
<dbReference type="EMBL" id="FMXO01000005">
    <property type="protein sequence ID" value="SDB22010.1"/>
    <property type="molecule type" value="Genomic_DNA"/>
</dbReference>
<dbReference type="NCBIfam" id="NF003513">
    <property type="entry name" value="PRK05182.1-2"/>
    <property type="match status" value="1"/>
</dbReference>
<dbReference type="InterPro" id="IPR036603">
    <property type="entry name" value="RBP11-like"/>
</dbReference>
<name>A0A1G6BMX9_9BACT</name>
<evidence type="ECO:0000256" key="11">
    <source>
        <dbReference type="HAMAP-Rule" id="MF_00059"/>
    </source>
</evidence>
<keyword evidence="7 11" id="KW-0804">Transcription</keyword>
<gene>
    <name evidence="11" type="primary">rpoA</name>
    <name evidence="13" type="ORF">SAMN05660653_01064</name>
</gene>
<keyword evidence="6 11" id="KW-0548">Nucleotidyltransferase</keyword>
<evidence type="ECO:0000256" key="3">
    <source>
        <dbReference type="ARBA" id="ARBA00015972"/>
    </source>
</evidence>
<dbReference type="GO" id="GO:0006351">
    <property type="term" value="P:DNA-templated transcription"/>
    <property type="evidence" value="ECO:0007669"/>
    <property type="project" value="UniProtKB-UniRule"/>
</dbReference>
<dbReference type="Pfam" id="PF03118">
    <property type="entry name" value="RNA_pol_A_CTD"/>
    <property type="match status" value="1"/>
</dbReference>
<keyword evidence="5 11" id="KW-0808">Transferase</keyword>
<evidence type="ECO:0000256" key="6">
    <source>
        <dbReference type="ARBA" id="ARBA00022695"/>
    </source>
</evidence>
<evidence type="ECO:0000256" key="4">
    <source>
        <dbReference type="ARBA" id="ARBA00022478"/>
    </source>
</evidence>